<dbReference type="PANTHER" id="PTHR45856">
    <property type="entry name" value="ALPHA/BETA-HYDROLASES SUPERFAMILY PROTEIN"/>
    <property type="match status" value="1"/>
</dbReference>
<gene>
    <name evidence="2" type="ORF">WJX75_000153</name>
</gene>
<protein>
    <recommendedName>
        <fullName evidence="1">Fungal lipase-type domain-containing protein</fullName>
    </recommendedName>
</protein>
<dbReference type="EMBL" id="JALJOT010000003">
    <property type="protein sequence ID" value="KAK9916216.1"/>
    <property type="molecule type" value="Genomic_DNA"/>
</dbReference>
<evidence type="ECO:0000313" key="2">
    <source>
        <dbReference type="EMBL" id="KAK9916216.1"/>
    </source>
</evidence>
<reference evidence="2 3" key="1">
    <citation type="journal article" date="2024" name="Nat. Commun.">
        <title>Phylogenomics reveals the evolutionary origins of lichenization in chlorophyte algae.</title>
        <authorList>
            <person name="Puginier C."/>
            <person name="Libourel C."/>
            <person name="Otte J."/>
            <person name="Skaloud P."/>
            <person name="Haon M."/>
            <person name="Grisel S."/>
            <person name="Petersen M."/>
            <person name="Berrin J.G."/>
            <person name="Delaux P.M."/>
            <person name="Dal Grande F."/>
            <person name="Keller J."/>
        </authorList>
    </citation>
    <scope>NUCLEOTIDE SEQUENCE [LARGE SCALE GENOMIC DNA]</scope>
    <source>
        <strain evidence="2 3">SAG 216-7</strain>
    </source>
</reference>
<dbReference type="Proteomes" id="UP001491310">
    <property type="component" value="Unassembled WGS sequence"/>
</dbReference>
<dbReference type="InterPro" id="IPR029058">
    <property type="entry name" value="AB_hydrolase_fold"/>
</dbReference>
<accession>A0ABR2YX00</accession>
<evidence type="ECO:0000259" key="1">
    <source>
        <dbReference type="Pfam" id="PF01764"/>
    </source>
</evidence>
<proteinExistence type="predicted"/>
<evidence type="ECO:0000313" key="3">
    <source>
        <dbReference type="Proteomes" id="UP001491310"/>
    </source>
</evidence>
<organism evidence="2 3">
    <name type="scientific">Coccomyxa subellipsoidea</name>
    <dbReference type="NCBI Taxonomy" id="248742"/>
    <lineage>
        <taxon>Eukaryota</taxon>
        <taxon>Viridiplantae</taxon>
        <taxon>Chlorophyta</taxon>
        <taxon>core chlorophytes</taxon>
        <taxon>Trebouxiophyceae</taxon>
        <taxon>Trebouxiophyceae incertae sedis</taxon>
        <taxon>Coccomyxaceae</taxon>
        <taxon>Coccomyxa</taxon>
    </lineage>
</organism>
<feature type="domain" description="Fungal lipase-type" evidence="1">
    <location>
        <begin position="250"/>
        <end position="390"/>
    </location>
</feature>
<comment type="caution">
    <text evidence="2">The sequence shown here is derived from an EMBL/GenBank/DDBJ whole genome shotgun (WGS) entry which is preliminary data.</text>
</comment>
<dbReference type="SUPFAM" id="SSF53474">
    <property type="entry name" value="alpha/beta-Hydrolases"/>
    <property type="match status" value="1"/>
</dbReference>
<dbReference type="CDD" id="cd00519">
    <property type="entry name" value="Lipase_3"/>
    <property type="match status" value="1"/>
</dbReference>
<dbReference type="InterPro" id="IPR051218">
    <property type="entry name" value="Sec_MonoDiacylglyc_Lipase"/>
</dbReference>
<dbReference type="InterPro" id="IPR002921">
    <property type="entry name" value="Fungal_lipase-type"/>
</dbReference>
<keyword evidence="3" id="KW-1185">Reference proteome</keyword>
<sequence>MQTFSGTDELVIREWYRQGERGLRKIRSEADLFQCLHMPNVSLLWAVFYLAAFAHAQTFNEETSIADSCRHLTEAEWSKQDDSFPEILDEMNYNCGDSATSKETDPYTLQSNLLYNLLEPAVISSGQCPDRSKGTNADLKALLRELYPVMVMNVATNNVLGGKIDRFLKLTQGYTYPAVGGGVINSVEYVENQQMPSVQEYISSIPSLLAGDATLPKPIGADTKVFVVDFKAPAPKTQAAFFFFATELLNPCMWSTDSDFLQSEYKPGNDKLTAPCYGCMAHRGFLRAFHSITNTSDPKYDIAAAWTTKTGVAVEEVTSVLCSGFSLGAALATLCGPWAQATFPNAKVQVVTAGSPRVFNPAAASWYDANVEYNYRLVNNKDIVPSLPLQTWGLLKYKHVGMPIFLDRRGENLPGEYVAFRGERPEWYTGSLTDHVMGYILGMKQAMTCTMHASV</sequence>
<dbReference type="Gene3D" id="3.40.50.1820">
    <property type="entry name" value="alpha/beta hydrolase"/>
    <property type="match status" value="1"/>
</dbReference>
<dbReference type="Pfam" id="PF01764">
    <property type="entry name" value="Lipase_3"/>
    <property type="match status" value="1"/>
</dbReference>
<dbReference type="PANTHER" id="PTHR45856:SF11">
    <property type="entry name" value="FUNGAL LIPASE-LIKE DOMAIN-CONTAINING PROTEIN"/>
    <property type="match status" value="1"/>
</dbReference>
<name>A0ABR2YX00_9CHLO</name>